<organism evidence="1">
    <name type="scientific">Pandoravirus neocaledonia</name>
    <dbReference type="NCBI Taxonomy" id="2107708"/>
    <lineage>
        <taxon>Viruses</taxon>
        <taxon>Pandoravirus</taxon>
    </lineage>
</organism>
<sequence length="315" mass="34712">MRATDDDAVEGHGPSALLDLPPEVRAEITKHIRRPADVVACARASAALLTNPIDREITDRLPRPIDTAKLLENGPPPSVLADLASKDLISLSWSMLPDVVAGGRVDSLRWVCHRLVQEPRPLCRKDGACHYTYIEPLIETYKGWDRLPCLLCQSVLDAVNSAAAMHRFDMLRCLLDEHSVVGRESEWLFGDTIRRAAYIGNLALVAPWHERNTPTTSDGHCCCHPPIGLAALRGCQIDALDWLCDHNCNAVVLPSLASIGRVLIEGVGRDAERASVIGWLIDRLPPSEITTGGLRHMVRRVIRNDMGACRHAYTI</sequence>
<dbReference type="EMBL" id="MG011690">
    <property type="protein sequence ID" value="AVK76661.1"/>
    <property type="molecule type" value="Genomic_DNA"/>
</dbReference>
<evidence type="ECO:0008006" key="2">
    <source>
        <dbReference type="Google" id="ProtNLM"/>
    </source>
</evidence>
<reference evidence="1" key="1">
    <citation type="journal article" date="2018" name="Nat. Commun.">
        <title>Diversity and evolution of the emerging Pandoraviridae family.</title>
        <authorList>
            <person name="Legendre M."/>
            <person name="Fabre E."/>
            <person name="Poirot O."/>
            <person name="Jeudy S."/>
            <person name="Lartigue A."/>
            <person name="Alempic J.M."/>
            <person name="Beucher L."/>
            <person name="Philippe N."/>
            <person name="Bertaux L."/>
            <person name="Christo-Foroux E."/>
            <person name="Labadie K."/>
            <person name="Coute Y."/>
            <person name="Abergel C."/>
            <person name="Claverie J.M."/>
        </authorList>
    </citation>
    <scope>NUCLEOTIDE SEQUENCE [LARGE SCALE GENOMIC DNA]</scope>
    <source>
        <strain evidence="1">Neocaledonia</strain>
    </source>
</reference>
<protein>
    <recommendedName>
        <fullName evidence="2">F-box incomplete domain containing protein</fullName>
    </recommendedName>
</protein>
<name>A0A2U7UDX4_9VIRU</name>
<dbReference type="Proteomes" id="UP000249287">
    <property type="component" value="Segment"/>
</dbReference>
<dbReference type="GeneID" id="36843374"/>
<dbReference type="RefSeq" id="YP_009482664.1">
    <property type="nucleotide sequence ID" value="NC_037666.1"/>
</dbReference>
<evidence type="ECO:0000313" key="1">
    <source>
        <dbReference type="EMBL" id="AVK76661.1"/>
    </source>
</evidence>
<gene>
    <name evidence="1" type="ORF">pneo_cds_1054</name>
</gene>
<proteinExistence type="predicted"/>
<dbReference type="KEGG" id="vg:36843374"/>
<accession>A0A2U7UDX4</accession>